<dbReference type="InterPro" id="IPR017734">
    <property type="entry name" value="T6SS_SciN"/>
</dbReference>
<keyword evidence="4" id="KW-1185">Reference proteome</keyword>
<geneLocation type="plasmid" evidence="4">
    <name>pcsc3h3</name>
</geneLocation>
<accession>A0A2N3KMT8</accession>
<name>A0A2N3KMT8_9PROT</name>
<dbReference type="InterPro" id="IPR038706">
    <property type="entry name" value="Type_VI_SciN-like_sf"/>
</dbReference>
<evidence type="ECO:0000313" key="5">
    <source>
        <dbReference type="Proteomes" id="UP000233597"/>
    </source>
</evidence>
<feature type="chain" id="PRO_5014775089" evidence="1">
    <location>
        <begin position="19"/>
        <end position="175"/>
    </location>
</feature>
<dbReference type="PANTHER" id="PTHR37625:SF4">
    <property type="entry name" value="OUTER MEMBRANE LIPOPROTEIN"/>
    <property type="match status" value="1"/>
</dbReference>
<gene>
    <name evidence="3" type="ORF">COO20_18555</name>
    <name evidence="2" type="ORF">CSC3H3_21510</name>
</gene>
<dbReference type="KEGG" id="thac:CSC3H3_21510"/>
<dbReference type="OrthoDB" id="7346554at2"/>
<evidence type="ECO:0000313" key="3">
    <source>
        <dbReference type="EMBL" id="PKR51840.1"/>
    </source>
</evidence>
<proteinExistence type="predicted"/>
<keyword evidence="2" id="KW-0614">Plasmid</keyword>
<dbReference type="Proteomes" id="UP000233458">
    <property type="component" value="Plasmid pCSC3H3"/>
</dbReference>
<evidence type="ECO:0000256" key="1">
    <source>
        <dbReference type="SAM" id="SignalP"/>
    </source>
</evidence>
<dbReference type="PROSITE" id="PS51257">
    <property type="entry name" value="PROKAR_LIPOPROTEIN"/>
    <property type="match status" value="1"/>
</dbReference>
<dbReference type="AlphaFoldDB" id="A0A2N3KMT8"/>
<dbReference type="Gene3D" id="2.60.40.4150">
    <property type="entry name" value="Type VI secretion system, lipoprotein SciN"/>
    <property type="match status" value="1"/>
</dbReference>
<evidence type="ECO:0000313" key="4">
    <source>
        <dbReference type="Proteomes" id="UP000233458"/>
    </source>
</evidence>
<dbReference type="PANTHER" id="PTHR37625">
    <property type="entry name" value="OUTER MEMBRANE LIPOPROTEIN-RELATED"/>
    <property type="match status" value="1"/>
</dbReference>
<organism evidence="3 5">
    <name type="scientific">Thalassospira marina</name>
    <dbReference type="NCBI Taxonomy" id="2048283"/>
    <lineage>
        <taxon>Bacteria</taxon>
        <taxon>Pseudomonadati</taxon>
        <taxon>Pseudomonadota</taxon>
        <taxon>Alphaproteobacteria</taxon>
        <taxon>Rhodospirillales</taxon>
        <taxon>Thalassospiraceae</taxon>
        <taxon>Thalassospira</taxon>
    </lineage>
</organism>
<dbReference type="NCBIfam" id="TIGR03352">
    <property type="entry name" value="VI_chp_3"/>
    <property type="match status" value="1"/>
</dbReference>
<keyword evidence="3" id="KW-0449">Lipoprotein</keyword>
<dbReference type="EMBL" id="CP024200">
    <property type="protein sequence ID" value="AUG55442.1"/>
    <property type="molecule type" value="Genomic_DNA"/>
</dbReference>
<protein>
    <submittedName>
        <fullName evidence="3">Type VI secretion system lipoprotein TssJ</fullName>
    </submittedName>
</protein>
<evidence type="ECO:0000313" key="2">
    <source>
        <dbReference type="EMBL" id="AUG55442.1"/>
    </source>
</evidence>
<reference evidence="3 5" key="1">
    <citation type="submission" date="2017-09" db="EMBL/GenBank/DDBJ databases">
        <title>Biodiversity and function of Thalassospira species in the particle-attached aromatic-hydrocarbon-degrading consortia from the surface seawater of the South China Sea.</title>
        <authorList>
            <person name="Dong C."/>
            <person name="Liu R."/>
            <person name="Shao Z."/>
        </authorList>
    </citation>
    <scope>NUCLEOTIDE SEQUENCE [LARGE SCALE GENOMIC DNA]</scope>
    <source>
        <strain evidence="3 5">CSC1P2</strain>
    </source>
</reference>
<sequence>MKRLAGFFLVAVMGLSLAACETSEKIYDVISDPDIQVGADEVQPTTVSLQAYAAADVNKNFQGEPSPIVVRVLALSSDHRVFSYDYFSLTDSMEKTLGSTLKGDLGETMIKPDSYQVLGPYEMPEGTKKIAVIAEYLDLEKSVWRTSVNVRDIGDNDQFLLLLLDEEVRLVKQEG</sequence>
<keyword evidence="1" id="KW-0732">Signal</keyword>
<dbReference type="Pfam" id="PF12790">
    <property type="entry name" value="T6SS-SciN"/>
    <property type="match status" value="1"/>
</dbReference>
<dbReference type="Proteomes" id="UP000233597">
    <property type="component" value="Unassembled WGS sequence"/>
</dbReference>
<dbReference type="RefSeq" id="WP_101269265.1">
    <property type="nucleotide sequence ID" value="NZ_CP024200.1"/>
</dbReference>
<reference evidence="2 4" key="2">
    <citation type="submission" date="2017-10" db="EMBL/GenBank/DDBJ databases">
        <title>Biodiversity and function of Thalassospira species in the particle-attached aromatic-hydrocarbon-degrading consortia from the surface seawater of the China South Sea.</title>
        <authorList>
            <person name="Dong C."/>
            <person name="Liu R."/>
            <person name="Shao Z."/>
        </authorList>
    </citation>
    <scope>NUCLEOTIDE SEQUENCE [LARGE SCALE GENOMIC DNA]</scope>
    <source>
        <strain evidence="2 4">CSC3H3</strain>
        <plasmid evidence="4">pcsc3h3</plasmid>
        <plasmid evidence="2">pCSC3H3</plasmid>
    </source>
</reference>
<geneLocation type="plasmid" evidence="2">
    <name>pCSC3H3</name>
</geneLocation>
<dbReference type="EMBL" id="NWTK01000013">
    <property type="protein sequence ID" value="PKR51840.1"/>
    <property type="molecule type" value="Genomic_DNA"/>
</dbReference>
<feature type="signal peptide" evidence="1">
    <location>
        <begin position="1"/>
        <end position="18"/>
    </location>
</feature>